<name>A0A914D8J8_9BILA</name>
<evidence type="ECO:0000313" key="6">
    <source>
        <dbReference type="Proteomes" id="UP000887540"/>
    </source>
</evidence>
<dbReference type="Proteomes" id="UP000887540">
    <property type="component" value="Unplaced"/>
</dbReference>
<comment type="similarity">
    <text evidence="1">Belongs to the UDP-glycosyltransferase family.</text>
</comment>
<organism evidence="6 7">
    <name type="scientific">Acrobeloides nanus</name>
    <dbReference type="NCBI Taxonomy" id="290746"/>
    <lineage>
        <taxon>Eukaryota</taxon>
        <taxon>Metazoa</taxon>
        <taxon>Ecdysozoa</taxon>
        <taxon>Nematoda</taxon>
        <taxon>Chromadorea</taxon>
        <taxon>Rhabditida</taxon>
        <taxon>Tylenchina</taxon>
        <taxon>Cephalobomorpha</taxon>
        <taxon>Cephaloboidea</taxon>
        <taxon>Cephalobidae</taxon>
        <taxon>Acrobeloides</taxon>
    </lineage>
</organism>
<evidence type="ECO:0000256" key="4">
    <source>
        <dbReference type="ARBA" id="ARBA00022679"/>
    </source>
</evidence>
<dbReference type="CDD" id="cd03784">
    <property type="entry name" value="GT1_Gtf-like"/>
    <property type="match status" value="1"/>
</dbReference>
<dbReference type="GO" id="GO:0015020">
    <property type="term" value="F:glucuronosyltransferase activity"/>
    <property type="evidence" value="ECO:0007669"/>
    <property type="project" value="UniProtKB-EC"/>
</dbReference>
<evidence type="ECO:0000313" key="7">
    <source>
        <dbReference type="WBParaSite" id="ACRNAN_scaffold2037.g15473.t1"/>
    </source>
</evidence>
<accession>A0A914D8J8</accession>
<dbReference type="PANTHER" id="PTHR48043">
    <property type="entry name" value="EG:EG0003.4 PROTEIN-RELATED"/>
    <property type="match status" value="1"/>
</dbReference>
<keyword evidence="3" id="KW-0328">Glycosyltransferase</keyword>
<reference evidence="7" key="1">
    <citation type="submission" date="2022-11" db="UniProtKB">
        <authorList>
            <consortium name="WormBaseParasite"/>
        </authorList>
    </citation>
    <scope>IDENTIFICATION</scope>
</reference>
<dbReference type="InterPro" id="IPR002213">
    <property type="entry name" value="UDP_glucos_trans"/>
</dbReference>
<dbReference type="WBParaSite" id="ACRNAN_scaffold2037.g15473.t1">
    <property type="protein sequence ID" value="ACRNAN_scaffold2037.g15473.t1"/>
    <property type="gene ID" value="ACRNAN_scaffold2037.g15473"/>
</dbReference>
<comment type="catalytic activity">
    <reaction evidence="5">
        <text>glucuronate acceptor + UDP-alpha-D-glucuronate = acceptor beta-D-glucuronoside + UDP + H(+)</text>
        <dbReference type="Rhea" id="RHEA:21032"/>
        <dbReference type="ChEBI" id="CHEBI:15378"/>
        <dbReference type="ChEBI" id="CHEBI:58052"/>
        <dbReference type="ChEBI" id="CHEBI:58223"/>
        <dbReference type="ChEBI" id="CHEBI:132367"/>
        <dbReference type="ChEBI" id="CHEBI:132368"/>
        <dbReference type="EC" id="2.4.1.17"/>
    </reaction>
</comment>
<keyword evidence="6" id="KW-1185">Reference proteome</keyword>
<evidence type="ECO:0000256" key="1">
    <source>
        <dbReference type="ARBA" id="ARBA00009995"/>
    </source>
</evidence>
<protein>
    <recommendedName>
        <fullName evidence="2">glucuronosyltransferase</fullName>
        <ecNumber evidence="2">2.4.1.17</ecNumber>
    </recommendedName>
</protein>
<dbReference type="Pfam" id="PF00201">
    <property type="entry name" value="UDPGT"/>
    <property type="match status" value="1"/>
</dbReference>
<dbReference type="EC" id="2.4.1.17" evidence="2"/>
<proteinExistence type="inferred from homology"/>
<dbReference type="PANTHER" id="PTHR48043:SF145">
    <property type="entry name" value="FI06409P-RELATED"/>
    <property type="match status" value="1"/>
</dbReference>
<evidence type="ECO:0000256" key="3">
    <source>
        <dbReference type="ARBA" id="ARBA00022676"/>
    </source>
</evidence>
<keyword evidence="4" id="KW-0808">Transferase</keyword>
<sequence>MQQYFWNTEPENVWDLRGDAFEEIRTSFVNLCKNHPKLLAFISHGGMNSVQEAASKGVPVIPIPLFADQYRNAKMLEYRKTALALNAKDLTVEKLTKAINEIIEDDCYQRNAKKLAAMIAAKPMSAEERV</sequence>
<dbReference type="Gene3D" id="3.40.50.2000">
    <property type="entry name" value="Glycogen Phosphorylase B"/>
    <property type="match status" value="1"/>
</dbReference>
<dbReference type="AlphaFoldDB" id="A0A914D8J8"/>
<dbReference type="InterPro" id="IPR050271">
    <property type="entry name" value="UDP-glycosyltransferase"/>
</dbReference>
<evidence type="ECO:0000256" key="2">
    <source>
        <dbReference type="ARBA" id="ARBA00012544"/>
    </source>
</evidence>
<evidence type="ECO:0000256" key="5">
    <source>
        <dbReference type="ARBA" id="ARBA00047475"/>
    </source>
</evidence>
<dbReference type="SUPFAM" id="SSF53756">
    <property type="entry name" value="UDP-Glycosyltransferase/glycogen phosphorylase"/>
    <property type="match status" value="1"/>
</dbReference>